<dbReference type="Pfam" id="PF00266">
    <property type="entry name" value="Aminotran_5"/>
    <property type="match status" value="1"/>
</dbReference>
<gene>
    <name evidence="2" type="ORF">N7476_004852</name>
</gene>
<dbReference type="InterPro" id="IPR015422">
    <property type="entry name" value="PyrdxlP-dep_Trfase_small"/>
</dbReference>
<dbReference type="Gene3D" id="3.40.640.10">
    <property type="entry name" value="Type I PLP-dependent aspartate aminotransferase-like (Major domain)"/>
    <property type="match status" value="1"/>
</dbReference>
<feature type="domain" description="Aminotransferase class V" evidence="1">
    <location>
        <begin position="67"/>
        <end position="404"/>
    </location>
</feature>
<protein>
    <recommendedName>
        <fullName evidence="1">Aminotransferase class V domain-containing protein</fullName>
    </recommendedName>
</protein>
<sequence>MSLPIASDYTSQIPKGYDIDAVRKRFPGLSSDTISMNNGAGSVVLGSAIDAIVSFMSKPQIQLDDGDKFSDTCIAQREEQLKTIAKYINADYDEIAFGQSSTALFRLLVQSLQPSLSPDCEIIVSILCHEAGLTSWIALAKALGVTIKWWAPPRDEENPTNPKLSLATLKPLLSPKTRLVACGHVNNNFGSVHPIREIADLVHTIPGAFLSVDGVAWAPHRPIDVKALDVDFYTFSWYKVFGPHFAQIYARRSVHQRYLKSLNLHHLEPSTLDIKLALGTNMHELEDSLVPIIQYLDQNSWDKVIKYEAVICKPLLDYLNANSHIFTIYGEKSSDPELRVSCVCFKVKGVSSCDIAQEVHNTSDCRIVWGDNYSLMAIHDLLGLDDSGILRCSLVHYNTVEEVITLIGVLDRVVSLPRFQKLRNGHVCNGH</sequence>
<comment type="caution">
    <text evidence="2">The sequence shown here is derived from an EMBL/GenBank/DDBJ whole genome shotgun (WGS) entry which is preliminary data.</text>
</comment>
<organism evidence="2 3">
    <name type="scientific">Penicillium atrosanguineum</name>
    <dbReference type="NCBI Taxonomy" id="1132637"/>
    <lineage>
        <taxon>Eukaryota</taxon>
        <taxon>Fungi</taxon>
        <taxon>Dikarya</taxon>
        <taxon>Ascomycota</taxon>
        <taxon>Pezizomycotina</taxon>
        <taxon>Eurotiomycetes</taxon>
        <taxon>Eurotiomycetidae</taxon>
        <taxon>Eurotiales</taxon>
        <taxon>Aspergillaceae</taxon>
        <taxon>Penicillium</taxon>
    </lineage>
</organism>
<dbReference type="SUPFAM" id="SSF53383">
    <property type="entry name" value="PLP-dependent transferases"/>
    <property type="match status" value="1"/>
</dbReference>
<evidence type="ECO:0000313" key="2">
    <source>
        <dbReference type="EMBL" id="KAJ5318432.1"/>
    </source>
</evidence>
<accession>A0A9W9U728</accession>
<reference evidence="2" key="2">
    <citation type="journal article" date="2023" name="IMA Fungus">
        <title>Comparative genomic study of the Penicillium genus elucidates a diverse pangenome and 15 lateral gene transfer events.</title>
        <authorList>
            <person name="Petersen C."/>
            <person name="Sorensen T."/>
            <person name="Nielsen M.R."/>
            <person name="Sondergaard T.E."/>
            <person name="Sorensen J.L."/>
            <person name="Fitzpatrick D.A."/>
            <person name="Frisvad J.C."/>
            <person name="Nielsen K.L."/>
        </authorList>
    </citation>
    <scope>NUCLEOTIDE SEQUENCE</scope>
    <source>
        <strain evidence="2">IBT 21472</strain>
    </source>
</reference>
<dbReference type="PANTHER" id="PTHR43586:SF21">
    <property type="entry name" value="PYRIDOXAL PHOSPHATE (PLP)-DEPENDENT ASPARTATE AMINOTRANSFERASE SUPERFAMILY"/>
    <property type="match status" value="1"/>
</dbReference>
<evidence type="ECO:0000259" key="1">
    <source>
        <dbReference type="Pfam" id="PF00266"/>
    </source>
</evidence>
<dbReference type="InterPro" id="IPR000192">
    <property type="entry name" value="Aminotrans_V_dom"/>
</dbReference>
<keyword evidence="3" id="KW-1185">Reference proteome</keyword>
<dbReference type="Proteomes" id="UP001147746">
    <property type="component" value="Unassembled WGS sequence"/>
</dbReference>
<dbReference type="PANTHER" id="PTHR43586">
    <property type="entry name" value="CYSTEINE DESULFURASE"/>
    <property type="match status" value="1"/>
</dbReference>
<dbReference type="AlphaFoldDB" id="A0A9W9U728"/>
<evidence type="ECO:0000313" key="3">
    <source>
        <dbReference type="Proteomes" id="UP001147746"/>
    </source>
</evidence>
<proteinExistence type="predicted"/>
<dbReference type="InterPro" id="IPR015424">
    <property type="entry name" value="PyrdxlP-dep_Trfase"/>
</dbReference>
<dbReference type="EMBL" id="JAPZBO010000004">
    <property type="protein sequence ID" value="KAJ5318432.1"/>
    <property type="molecule type" value="Genomic_DNA"/>
</dbReference>
<reference evidence="2" key="1">
    <citation type="submission" date="2022-12" db="EMBL/GenBank/DDBJ databases">
        <authorList>
            <person name="Petersen C."/>
        </authorList>
    </citation>
    <scope>NUCLEOTIDE SEQUENCE</scope>
    <source>
        <strain evidence="2">IBT 21472</strain>
    </source>
</reference>
<dbReference type="InterPro" id="IPR015421">
    <property type="entry name" value="PyrdxlP-dep_Trfase_major"/>
</dbReference>
<dbReference type="Gene3D" id="3.90.1150.10">
    <property type="entry name" value="Aspartate Aminotransferase, domain 1"/>
    <property type="match status" value="1"/>
</dbReference>
<name>A0A9W9U728_9EURO</name>